<sequence>MANSDDVTDALVAAGGSRVIDCVSLNVRSSTVTAMSTCTHPAGEIPQQARAAGRP</sequence>
<protein>
    <submittedName>
        <fullName evidence="1">Unannotated protein</fullName>
    </submittedName>
</protein>
<evidence type="ECO:0000313" key="1">
    <source>
        <dbReference type="EMBL" id="CAB4864409.1"/>
    </source>
</evidence>
<gene>
    <name evidence="1" type="ORF">UFOPK3376_00453</name>
</gene>
<dbReference type="EMBL" id="CAFBLP010000007">
    <property type="protein sequence ID" value="CAB4864409.1"/>
    <property type="molecule type" value="Genomic_DNA"/>
</dbReference>
<reference evidence="1" key="1">
    <citation type="submission" date="2020-05" db="EMBL/GenBank/DDBJ databases">
        <authorList>
            <person name="Chiriac C."/>
            <person name="Salcher M."/>
            <person name="Ghai R."/>
            <person name="Kavagutti S V."/>
        </authorList>
    </citation>
    <scope>NUCLEOTIDE SEQUENCE</scope>
</reference>
<proteinExistence type="predicted"/>
<name>A0A6J7D7H4_9ZZZZ</name>
<accession>A0A6J7D7H4</accession>
<dbReference type="AlphaFoldDB" id="A0A6J7D7H4"/>
<organism evidence="1">
    <name type="scientific">freshwater metagenome</name>
    <dbReference type="NCBI Taxonomy" id="449393"/>
    <lineage>
        <taxon>unclassified sequences</taxon>
        <taxon>metagenomes</taxon>
        <taxon>ecological metagenomes</taxon>
    </lineage>
</organism>